<dbReference type="AlphaFoldDB" id="A0A1X9LHY1"/>
<name>A0A1X9LHY1_9MICO</name>
<accession>A0A1X9LHY1</accession>
<dbReference type="EMBL" id="CP020715">
    <property type="protein sequence ID" value="ARJ04737.1"/>
    <property type="molecule type" value="Genomic_DNA"/>
</dbReference>
<dbReference type="Proteomes" id="UP000192775">
    <property type="component" value="Chromosome"/>
</dbReference>
<sequence>MTLPAPYDDEAEQAYLYAASLARTWFGSATAYSIDETGIPLVPDRHVSWDFLPDGTVEDIREAVERKFGGSALPQEIEIIIDRLQKVQSLGPEKRLVGTSGLQRYIGYLFGDNFVAFENPRVGNALYLLYGDWESLSQLSRSELLSSRQGEFDRIIHTSRWFERLRVAVYNYRHG</sequence>
<keyword evidence="2" id="KW-1185">Reference proteome</keyword>
<proteinExistence type="predicted"/>
<gene>
    <name evidence="1" type="ORF">B5808_05495</name>
</gene>
<dbReference type="KEGG" id="cphy:B5808_05495"/>
<reference evidence="1 2" key="1">
    <citation type="submission" date="2017-04" db="EMBL/GenBank/DDBJ databases">
        <authorList>
            <person name="Afonso C.L."/>
            <person name="Miller P.J."/>
            <person name="Scott M.A."/>
            <person name="Spackman E."/>
            <person name="Goraichik I."/>
            <person name="Dimitrov K.M."/>
            <person name="Suarez D.L."/>
            <person name="Swayne D.E."/>
        </authorList>
    </citation>
    <scope>NUCLEOTIDE SEQUENCE [LARGE SCALE GENOMIC DNA]</scope>
    <source>
        <strain evidence="2">XA(T)</strain>
    </source>
</reference>
<evidence type="ECO:0000313" key="1">
    <source>
        <dbReference type="EMBL" id="ARJ04737.1"/>
    </source>
</evidence>
<evidence type="ECO:0000313" key="2">
    <source>
        <dbReference type="Proteomes" id="UP000192775"/>
    </source>
</evidence>
<protein>
    <submittedName>
        <fullName evidence="1">Uncharacterized protein</fullName>
    </submittedName>
</protein>
<organism evidence="1 2">
    <name type="scientific">Cnuibacter physcomitrellae</name>
    <dbReference type="NCBI Taxonomy" id="1619308"/>
    <lineage>
        <taxon>Bacteria</taxon>
        <taxon>Bacillati</taxon>
        <taxon>Actinomycetota</taxon>
        <taxon>Actinomycetes</taxon>
        <taxon>Micrococcales</taxon>
        <taxon>Microbacteriaceae</taxon>
        <taxon>Cnuibacter</taxon>
    </lineage>
</organism>